<name>A0A6M6JDW5_9PSEU</name>
<reference evidence="9 10" key="1">
    <citation type="submission" date="2020-05" db="EMBL/GenBank/DDBJ databases">
        <authorList>
            <person name="Mo P."/>
        </authorList>
    </citation>
    <scope>NUCLEOTIDE SEQUENCE [LARGE SCALE GENOMIC DNA]</scope>
    <source>
        <strain evidence="9 10">Gen01</strain>
    </source>
</reference>
<dbReference type="KEGG" id="pbro:HOP40_03580"/>
<evidence type="ECO:0000256" key="4">
    <source>
        <dbReference type="ARBA" id="ARBA00023163"/>
    </source>
</evidence>
<dbReference type="SUPFAM" id="SSF88659">
    <property type="entry name" value="Sigma3 and sigma4 domains of RNA polymerase sigma factors"/>
    <property type="match status" value="1"/>
</dbReference>
<comment type="similarity">
    <text evidence="1">Belongs to the sigma-70 factor family. ECF subfamily.</text>
</comment>
<evidence type="ECO:0000259" key="7">
    <source>
        <dbReference type="Pfam" id="PF08281"/>
    </source>
</evidence>
<keyword evidence="4" id="KW-0804">Transcription</keyword>
<dbReference type="SUPFAM" id="SSF88946">
    <property type="entry name" value="Sigma2 domain of RNA polymerase sigma factors"/>
    <property type="match status" value="1"/>
</dbReference>
<keyword evidence="2" id="KW-0805">Transcription regulation</keyword>
<evidence type="ECO:0000256" key="3">
    <source>
        <dbReference type="ARBA" id="ARBA00023082"/>
    </source>
</evidence>
<evidence type="ECO:0000259" key="6">
    <source>
        <dbReference type="Pfam" id="PF04542"/>
    </source>
</evidence>
<dbReference type="InterPro" id="IPR013249">
    <property type="entry name" value="RNA_pol_sigma70_r4_t2"/>
</dbReference>
<dbReference type="GO" id="GO:0016987">
    <property type="term" value="F:sigma factor activity"/>
    <property type="evidence" value="ECO:0007669"/>
    <property type="project" value="UniProtKB-KW"/>
</dbReference>
<feature type="region of interest" description="Disordered" evidence="5">
    <location>
        <begin position="551"/>
        <end position="573"/>
    </location>
</feature>
<dbReference type="PANTHER" id="PTHR47756">
    <property type="entry name" value="BLL6612 PROTEIN-RELATED"/>
    <property type="match status" value="1"/>
</dbReference>
<gene>
    <name evidence="9" type="ORF">HOP40_03580</name>
</gene>
<dbReference type="Gene3D" id="1.10.1740.10">
    <property type="match status" value="1"/>
</dbReference>
<dbReference type="InterPro" id="IPR036388">
    <property type="entry name" value="WH-like_DNA-bd_sf"/>
</dbReference>
<evidence type="ECO:0000256" key="1">
    <source>
        <dbReference type="ARBA" id="ARBA00010641"/>
    </source>
</evidence>
<protein>
    <submittedName>
        <fullName evidence="9">RNA polymerase sigma factor</fullName>
    </submittedName>
</protein>
<dbReference type="InterPro" id="IPR046531">
    <property type="entry name" value="DUF6596"/>
</dbReference>
<evidence type="ECO:0000313" key="10">
    <source>
        <dbReference type="Proteomes" id="UP000505377"/>
    </source>
</evidence>
<keyword evidence="10" id="KW-1185">Reference proteome</keyword>
<feature type="region of interest" description="Disordered" evidence="5">
    <location>
        <begin position="1"/>
        <end position="131"/>
    </location>
</feature>
<sequence length="573" mass="61480">MLCGTPVARGQRGAPRHEVHAADLRRPAHRGAVAGGHPGGDEHVLGVREGRGRGGREPRVRSPAGRRDRHDGRGAARRRAGRHRRAVRRDARDPRRVLPARRARPRRRARLGRPLPGLAQREPDRGPADPGVRGAVTGGRAAGSAAALSLEGVFREERGRLLATLARQFGDLDLAEEVASDAVATALERWPVDGVPTRPGAWLLTTARRRAVDLLRRDRTYAARLAVLQVEADRAGPAAPGDPDDDVPDERLRLFFTCCHPALPLEDRIALTLRCLAGLSTPEVARAFVTPTATTAQRIVRAKKKIRDARIPFRVPGADELPDRLPGVLRVVYLVFTEGYAASAGEDLVRADLAAEAIRLARILRRLLPREREVAGLLALLLLVDARRAARTGPDGELVLLEDQDRSLWDAGAIVEGRALVVEALTGGSPGAYALQAAIAACHDEAADVATTDWPQVVALYDVLARVAPSPLVDLNRAVAVAMRDGPEAGLAELDALADDRRLRGYHLLPAARADLLRRLGRADEAAGAYRAALDLVGNEPERAFLLRRLAEVSPPPRHPPAGPAAGPSPGAG</sequence>
<evidence type="ECO:0000256" key="5">
    <source>
        <dbReference type="SAM" id="MobiDB-lite"/>
    </source>
</evidence>
<dbReference type="GO" id="GO:0003677">
    <property type="term" value="F:DNA binding"/>
    <property type="evidence" value="ECO:0007669"/>
    <property type="project" value="InterPro"/>
</dbReference>
<dbReference type="Proteomes" id="UP000505377">
    <property type="component" value="Chromosome"/>
</dbReference>
<evidence type="ECO:0000259" key="8">
    <source>
        <dbReference type="Pfam" id="PF20239"/>
    </source>
</evidence>
<dbReference type="InterPro" id="IPR013325">
    <property type="entry name" value="RNA_pol_sigma_r2"/>
</dbReference>
<dbReference type="PANTHER" id="PTHR47756:SF2">
    <property type="entry name" value="BLL6612 PROTEIN"/>
    <property type="match status" value="1"/>
</dbReference>
<feature type="compositionally biased region" description="Basic and acidic residues" evidence="5">
    <location>
        <begin position="15"/>
        <end position="26"/>
    </location>
</feature>
<accession>A0A6M6JDW5</accession>
<feature type="compositionally biased region" description="Pro residues" evidence="5">
    <location>
        <begin position="554"/>
        <end position="563"/>
    </location>
</feature>
<dbReference type="AlphaFoldDB" id="A0A6M6JDW5"/>
<dbReference type="GO" id="GO:0006352">
    <property type="term" value="P:DNA-templated transcription initiation"/>
    <property type="evidence" value="ECO:0007669"/>
    <property type="project" value="InterPro"/>
</dbReference>
<dbReference type="Gene3D" id="1.10.10.10">
    <property type="entry name" value="Winged helix-like DNA-binding domain superfamily/Winged helix DNA-binding domain"/>
    <property type="match status" value="1"/>
</dbReference>
<feature type="domain" description="RNA polymerase sigma-70 region 2" evidence="6">
    <location>
        <begin position="154"/>
        <end position="219"/>
    </location>
</feature>
<evidence type="ECO:0000313" key="9">
    <source>
        <dbReference type="EMBL" id="QJY45022.1"/>
    </source>
</evidence>
<dbReference type="Pfam" id="PF04542">
    <property type="entry name" value="Sigma70_r2"/>
    <property type="match status" value="1"/>
</dbReference>
<dbReference type="Pfam" id="PF08281">
    <property type="entry name" value="Sigma70_r4_2"/>
    <property type="match status" value="1"/>
</dbReference>
<feature type="compositionally biased region" description="Basic and acidic residues" evidence="5">
    <location>
        <begin position="39"/>
        <end position="74"/>
    </location>
</feature>
<dbReference type="InterPro" id="IPR007627">
    <property type="entry name" value="RNA_pol_sigma70_r2"/>
</dbReference>
<keyword evidence="3" id="KW-0731">Sigma factor</keyword>
<proteinExistence type="inferred from homology"/>
<feature type="compositionally biased region" description="Basic residues" evidence="5">
    <location>
        <begin position="98"/>
        <end position="111"/>
    </location>
</feature>
<dbReference type="Pfam" id="PF20239">
    <property type="entry name" value="DUF6596"/>
    <property type="match status" value="1"/>
</dbReference>
<feature type="compositionally biased region" description="Low complexity" evidence="5">
    <location>
        <begin position="564"/>
        <end position="573"/>
    </location>
</feature>
<dbReference type="EMBL" id="CP053564">
    <property type="protein sequence ID" value="QJY45022.1"/>
    <property type="molecule type" value="Genomic_DNA"/>
</dbReference>
<dbReference type="InterPro" id="IPR013324">
    <property type="entry name" value="RNA_pol_sigma_r3/r4-like"/>
</dbReference>
<feature type="compositionally biased region" description="Basic residues" evidence="5">
    <location>
        <begin position="75"/>
        <end position="87"/>
    </location>
</feature>
<feature type="domain" description="RNA polymerase sigma factor 70 region 4 type 2" evidence="7">
    <location>
        <begin position="258"/>
        <end position="306"/>
    </location>
</feature>
<feature type="domain" description="DUF6596" evidence="8">
    <location>
        <begin position="324"/>
        <end position="424"/>
    </location>
</feature>
<organism evidence="9 10">
    <name type="scientific">Pseudonocardia broussonetiae</name>
    <dbReference type="NCBI Taxonomy" id="2736640"/>
    <lineage>
        <taxon>Bacteria</taxon>
        <taxon>Bacillati</taxon>
        <taxon>Actinomycetota</taxon>
        <taxon>Actinomycetes</taxon>
        <taxon>Pseudonocardiales</taxon>
        <taxon>Pseudonocardiaceae</taxon>
        <taxon>Pseudonocardia</taxon>
    </lineage>
</organism>
<evidence type="ECO:0000256" key="2">
    <source>
        <dbReference type="ARBA" id="ARBA00023015"/>
    </source>
</evidence>